<dbReference type="InterPro" id="IPR003000">
    <property type="entry name" value="Sirtuin"/>
</dbReference>
<dbReference type="Gene3D" id="3.40.50.1220">
    <property type="entry name" value="TPP-binding domain"/>
    <property type="match status" value="1"/>
</dbReference>
<feature type="binding site" evidence="4">
    <location>
        <position position="149"/>
    </location>
    <ligand>
        <name>Zn(2+)</name>
        <dbReference type="ChEBI" id="CHEBI:29105"/>
    </ligand>
</feature>
<evidence type="ECO:0000256" key="1">
    <source>
        <dbReference type="ARBA" id="ARBA00012928"/>
    </source>
</evidence>
<keyword evidence="7" id="KW-1185">Reference proteome</keyword>
<organism evidence="6 7">
    <name type="scientific">Evansella alkalicola</name>
    <dbReference type="NCBI Taxonomy" id="745819"/>
    <lineage>
        <taxon>Bacteria</taxon>
        <taxon>Bacillati</taxon>
        <taxon>Bacillota</taxon>
        <taxon>Bacilli</taxon>
        <taxon>Bacillales</taxon>
        <taxon>Bacillaceae</taxon>
        <taxon>Evansella</taxon>
    </lineage>
</organism>
<feature type="domain" description="Deacetylase sirtuin-type" evidence="5">
    <location>
        <begin position="1"/>
        <end position="240"/>
    </location>
</feature>
<reference evidence="6 7" key="1">
    <citation type="submission" date="2021-06" db="EMBL/GenBank/DDBJ databases">
        <title>Bacillus sp. RD4P76, an endophyte from a halophyte.</title>
        <authorList>
            <person name="Sun J.-Q."/>
        </authorList>
    </citation>
    <scope>NUCLEOTIDE SEQUENCE [LARGE SCALE GENOMIC DNA]</scope>
    <source>
        <strain evidence="6 7">JCM 17098</strain>
    </source>
</reference>
<evidence type="ECO:0000259" key="5">
    <source>
        <dbReference type="PROSITE" id="PS50305"/>
    </source>
</evidence>
<feature type="binding site" evidence="4">
    <location>
        <position position="131"/>
    </location>
    <ligand>
        <name>Zn(2+)</name>
        <dbReference type="ChEBI" id="CHEBI:29105"/>
    </ligand>
</feature>
<dbReference type="PROSITE" id="PS50305">
    <property type="entry name" value="SIRTUIN"/>
    <property type="match status" value="1"/>
</dbReference>
<dbReference type="Gene3D" id="3.30.1600.10">
    <property type="entry name" value="SIR2/SIRT2 'Small Domain"/>
    <property type="match status" value="1"/>
</dbReference>
<dbReference type="InterPro" id="IPR026591">
    <property type="entry name" value="Sirtuin_cat_small_dom_sf"/>
</dbReference>
<feature type="active site" description="Proton acceptor" evidence="4">
    <location>
        <position position="120"/>
    </location>
</feature>
<dbReference type="PANTHER" id="PTHR11085:SF10">
    <property type="entry name" value="NAD-DEPENDENT PROTEIN DEACYLASE SIRTUIN-5, MITOCHONDRIAL-RELATED"/>
    <property type="match status" value="1"/>
</dbReference>
<evidence type="ECO:0000256" key="3">
    <source>
        <dbReference type="ARBA" id="ARBA00023027"/>
    </source>
</evidence>
<name>A0ABS6JZ27_9BACI</name>
<feature type="binding site" evidence="4">
    <location>
        <position position="146"/>
    </location>
    <ligand>
        <name>Zn(2+)</name>
        <dbReference type="ChEBI" id="CHEBI:29105"/>
    </ligand>
</feature>
<keyword evidence="4" id="KW-0862">Zinc</keyword>
<dbReference type="PANTHER" id="PTHR11085">
    <property type="entry name" value="NAD-DEPENDENT PROTEIN DEACYLASE SIRTUIN-5, MITOCHONDRIAL-RELATED"/>
    <property type="match status" value="1"/>
</dbReference>
<proteinExistence type="predicted"/>
<dbReference type="SUPFAM" id="SSF52467">
    <property type="entry name" value="DHS-like NAD/FAD-binding domain"/>
    <property type="match status" value="1"/>
</dbReference>
<dbReference type="InterPro" id="IPR050134">
    <property type="entry name" value="NAD-dep_sirtuin_deacylases"/>
</dbReference>
<keyword evidence="4" id="KW-0479">Metal-binding</keyword>
<gene>
    <name evidence="6" type="ORF">KS407_20665</name>
</gene>
<feature type="binding site" evidence="4">
    <location>
        <position position="128"/>
    </location>
    <ligand>
        <name>Zn(2+)</name>
        <dbReference type="ChEBI" id="CHEBI:29105"/>
    </ligand>
</feature>
<evidence type="ECO:0000313" key="6">
    <source>
        <dbReference type="EMBL" id="MBU9723836.1"/>
    </source>
</evidence>
<dbReference type="InterPro" id="IPR026590">
    <property type="entry name" value="Ssirtuin_cat_dom"/>
</dbReference>
<dbReference type="Proteomes" id="UP000790580">
    <property type="component" value="Unassembled WGS sequence"/>
</dbReference>
<dbReference type="InterPro" id="IPR029035">
    <property type="entry name" value="DHS-like_NAD/FAD-binding_dom"/>
</dbReference>
<dbReference type="Pfam" id="PF02146">
    <property type="entry name" value="SIR2"/>
    <property type="match status" value="1"/>
</dbReference>
<evidence type="ECO:0000256" key="2">
    <source>
        <dbReference type="ARBA" id="ARBA00022679"/>
    </source>
</evidence>
<evidence type="ECO:0000313" key="7">
    <source>
        <dbReference type="Proteomes" id="UP000790580"/>
    </source>
</evidence>
<sequence length="240" mass="26621">MNVNWETEFVKLLKGSSHTVILTGAGMSTESGVPDFRSKAGWWKNIDPLTVATVEALEDNYELFHEFYSTRISGLSQLKPNKGHFIIADWQKEGLVQLVATQNVDNFHQTAGAEHVQTLHGSIKSYRCNDCRAEVSETAFLKKVPCPTCGGRTRPNVVLFGEMLPQESWQTTLANIEIADLVIVIGTSLEVYPVNQLPAMTNGKTVFINLDEVRGANAFDLTIKGKAGEVLERVDELLRK</sequence>
<dbReference type="EMBL" id="JAHQCR010000087">
    <property type="protein sequence ID" value="MBU9723836.1"/>
    <property type="molecule type" value="Genomic_DNA"/>
</dbReference>
<evidence type="ECO:0000256" key="4">
    <source>
        <dbReference type="PROSITE-ProRule" id="PRU00236"/>
    </source>
</evidence>
<keyword evidence="2" id="KW-0808">Transferase</keyword>
<accession>A0ABS6JZ27</accession>
<dbReference type="EC" id="2.3.1.286" evidence="1"/>
<keyword evidence="3" id="KW-0520">NAD</keyword>
<dbReference type="NCBIfam" id="NF001753">
    <property type="entry name" value="PRK00481.1-3"/>
    <property type="match status" value="1"/>
</dbReference>
<comment type="caution">
    <text evidence="6">The sequence shown here is derived from an EMBL/GenBank/DDBJ whole genome shotgun (WGS) entry which is preliminary data.</text>
</comment>
<protein>
    <recommendedName>
        <fullName evidence="1">protein acetyllysine N-acetyltransferase</fullName>
        <ecNumber evidence="1">2.3.1.286</ecNumber>
    </recommendedName>
</protein>